<keyword evidence="5" id="KW-0560">Oxidoreductase</keyword>
<dbReference type="Pfam" id="PF02913">
    <property type="entry name" value="FAD-oxidase_C"/>
    <property type="match status" value="1"/>
</dbReference>
<dbReference type="SUPFAM" id="SSF55103">
    <property type="entry name" value="FAD-linked oxidases, C-terminal domain"/>
    <property type="match status" value="1"/>
</dbReference>
<comment type="caution">
    <text evidence="10">The sequence shown here is derived from an EMBL/GenBank/DDBJ whole genome shotgun (WGS) entry which is preliminary data.</text>
</comment>
<dbReference type="RefSeq" id="WP_263412898.1">
    <property type="nucleotide sequence ID" value="NZ_BAABBH010000001.1"/>
</dbReference>
<reference evidence="10 11" key="1">
    <citation type="submission" date="2024-12" db="EMBL/GenBank/DDBJ databases">
        <authorList>
            <person name="Lee Y."/>
        </authorList>
    </citation>
    <scope>NUCLEOTIDE SEQUENCE [LARGE SCALE GENOMIC DNA]</scope>
    <source>
        <strain evidence="10 11">03SUJ4</strain>
    </source>
</reference>
<evidence type="ECO:0000256" key="3">
    <source>
        <dbReference type="ARBA" id="ARBA00022723"/>
    </source>
</evidence>
<sequence length="1033" mass="113502">MSTTLPDLVQIAPLPPSSHAYSPDNFDQAGELEAALRQAVTGDVQFDRGTRALYATDASNYRHIPIGVVLPRTREDVIAAVAVCRSFGAPLLSRGAGTSLAGQCTNVAVILDFSRYMHHVLEVDADAGWVRVEPGIVLDALQAVVKPLGWFFAPDPATHSHCTLGGMLGNNSCGSHALFGGKTDDNTLELEVLLYDGTILTAGETNEAELARILAGRDRRAEIYQELLELRDQYGALVRERFPDIPRRVSGYNLNELLPERSFNVARALVGSEATCVVILSAKLRLKRNPSCRTLVVVGFPDIFVAADHVPAILEHQPIAVEGFDGKLVEFMRRKSMLLASIGLLPAGNGWLYVEFGADTEAESQERAAAFADSLVGGVAQALLIKPVREQRRLWEVREAALGATAFVPGQKPGWEGWEDHAVAPEKLGAYLRAFRALLDEFGYDTAFYGHFGQACVHVRIDFDLRSEAGIRHFRAFLDRAADLTVSFGGSLSGEHGDGQARGALLEKMYGSELMRAFERFKDLWDPAGKMNPGKLIRARQPHADLRYGADFAPAEPANLHFAYASDGGSFAHAAERCVGVGKCRKEVGGTMCPSYMATRDERHSTRGRAHALFEMLQGEVLGGGVGEALWDDEDVKETLELCLSCKACKSECPVNVDMATYKAEFMAHYHRMHRRPLRAYAFGFIDQWARLASWTSPEALNLLLRVPGVAFLAKALLGVAQQRAIPQFAARSYQSIRKSAGPMSAPGNRRGVRDVLLWPDTFNNYFQPQVSSAAQRVLESAGFRVHVPRGHVCCGRPLYDFGLLDQAKAYLQRTLDSIEAELDAGMPVVVLEPSCASVFRDELTEMLPGDPRAQRLRDQTYLLSEFLQKHAPDWQPPHWPVEVTVQGHCHHKALMKMSAEEEVLQRMGARATVLDSGCCGMAGPFGFEKENFDVSQALAERVLLPTVREAPMSTAVLADGFSCREAISQNASRHGVHLAELLDLASHPDRNTAAPEELARRPLLEERRRARVRLGVGAAVAAGVAVWFWRRR</sequence>
<evidence type="ECO:0000256" key="5">
    <source>
        <dbReference type="ARBA" id="ARBA00023002"/>
    </source>
</evidence>
<evidence type="ECO:0000256" key="8">
    <source>
        <dbReference type="SAM" id="Phobius"/>
    </source>
</evidence>
<dbReference type="InterPro" id="IPR016166">
    <property type="entry name" value="FAD-bd_PCMH"/>
</dbReference>
<name>A0ABW9KLY1_9BACT</name>
<dbReference type="InterPro" id="IPR004113">
    <property type="entry name" value="FAD-bd_oxidored_4_C"/>
</dbReference>
<evidence type="ECO:0000313" key="11">
    <source>
        <dbReference type="Proteomes" id="UP001634747"/>
    </source>
</evidence>
<keyword evidence="4" id="KW-0274">FAD</keyword>
<dbReference type="InterPro" id="IPR006094">
    <property type="entry name" value="Oxid_FAD_bind_N"/>
</dbReference>
<feature type="domain" description="FAD-binding PCMH-type" evidence="9">
    <location>
        <begin position="61"/>
        <end position="289"/>
    </location>
</feature>
<organism evidence="10 11">
    <name type="scientific">Terriglobus aquaticus</name>
    <dbReference type="NCBI Taxonomy" id="940139"/>
    <lineage>
        <taxon>Bacteria</taxon>
        <taxon>Pseudomonadati</taxon>
        <taxon>Acidobacteriota</taxon>
        <taxon>Terriglobia</taxon>
        <taxon>Terriglobales</taxon>
        <taxon>Acidobacteriaceae</taxon>
        <taxon>Terriglobus</taxon>
    </lineage>
</organism>
<dbReference type="InterPro" id="IPR004017">
    <property type="entry name" value="Cys_rich_dom"/>
</dbReference>
<dbReference type="EMBL" id="JBJYXY010000001">
    <property type="protein sequence ID" value="MFN2975579.1"/>
    <property type="molecule type" value="Genomic_DNA"/>
</dbReference>
<dbReference type="InterPro" id="IPR016169">
    <property type="entry name" value="FAD-bd_PCMH_sub2"/>
</dbReference>
<evidence type="ECO:0000256" key="6">
    <source>
        <dbReference type="ARBA" id="ARBA00023004"/>
    </source>
</evidence>
<evidence type="ECO:0000313" key="10">
    <source>
        <dbReference type="EMBL" id="MFN2975579.1"/>
    </source>
</evidence>
<keyword evidence="3" id="KW-0479">Metal-binding</keyword>
<dbReference type="Pfam" id="PF13183">
    <property type="entry name" value="Fer4_8"/>
    <property type="match status" value="1"/>
</dbReference>
<dbReference type="InterPro" id="IPR017900">
    <property type="entry name" value="4Fe4S_Fe_S_CS"/>
</dbReference>
<dbReference type="PROSITE" id="PS51387">
    <property type="entry name" value="FAD_PCMH"/>
    <property type="match status" value="1"/>
</dbReference>
<dbReference type="Gene3D" id="3.30.465.10">
    <property type="match status" value="1"/>
</dbReference>
<dbReference type="Pfam" id="PF01565">
    <property type="entry name" value="FAD_binding_4"/>
    <property type="match status" value="1"/>
</dbReference>
<keyword evidence="8" id="KW-0472">Membrane</keyword>
<keyword evidence="11" id="KW-1185">Reference proteome</keyword>
<dbReference type="SUPFAM" id="SSF56176">
    <property type="entry name" value="FAD-binding/transporter-associated domain-like"/>
    <property type="match status" value="1"/>
</dbReference>
<keyword evidence="8" id="KW-1133">Transmembrane helix</keyword>
<dbReference type="PANTHER" id="PTHR11748">
    <property type="entry name" value="D-LACTATE DEHYDROGENASE"/>
    <property type="match status" value="1"/>
</dbReference>
<dbReference type="InterPro" id="IPR016164">
    <property type="entry name" value="FAD-linked_Oxase-like_C"/>
</dbReference>
<keyword evidence="7" id="KW-0411">Iron-sulfur</keyword>
<evidence type="ECO:0000256" key="4">
    <source>
        <dbReference type="ARBA" id="ARBA00022827"/>
    </source>
</evidence>
<comment type="cofactor">
    <cofactor evidence="1">
        <name>FAD</name>
        <dbReference type="ChEBI" id="CHEBI:57692"/>
    </cofactor>
</comment>
<feature type="transmembrane region" description="Helical" evidence="8">
    <location>
        <begin position="1011"/>
        <end position="1030"/>
    </location>
</feature>
<dbReference type="Proteomes" id="UP001634747">
    <property type="component" value="Unassembled WGS sequence"/>
</dbReference>
<gene>
    <name evidence="10" type="ORF">ACK2TP_07375</name>
</gene>
<dbReference type="PANTHER" id="PTHR11748:SF119">
    <property type="entry name" value="D-2-HYDROXYGLUTARATE DEHYDROGENASE"/>
    <property type="match status" value="1"/>
</dbReference>
<evidence type="ECO:0000256" key="7">
    <source>
        <dbReference type="ARBA" id="ARBA00023014"/>
    </source>
</evidence>
<dbReference type="InterPro" id="IPR017896">
    <property type="entry name" value="4Fe4S_Fe-S-bd"/>
</dbReference>
<keyword evidence="2" id="KW-0285">Flavoprotein</keyword>
<dbReference type="InterPro" id="IPR036318">
    <property type="entry name" value="FAD-bd_PCMH-like_sf"/>
</dbReference>
<evidence type="ECO:0000256" key="2">
    <source>
        <dbReference type="ARBA" id="ARBA00022630"/>
    </source>
</evidence>
<dbReference type="InterPro" id="IPR009051">
    <property type="entry name" value="Helical_ferredxn"/>
</dbReference>
<accession>A0ABW9KLY1</accession>
<dbReference type="Gene3D" id="1.10.1060.10">
    <property type="entry name" value="Alpha-helical ferredoxin"/>
    <property type="match status" value="1"/>
</dbReference>
<proteinExistence type="predicted"/>
<dbReference type="Pfam" id="PF02754">
    <property type="entry name" value="CCG"/>
    <property type="match status" value="1"/>
</dbReference>
<protein>
    <submittedName>
        <fullName evidence="10">FAD-binding and (Fe-S)-binding domain-containing protein</fullName>
    </submittedName>
</protein>
<keyword evidence="6" id="KW-0408">Iron</keyword>
<dbReference type="PROSITE" id="PS00198">
    <property type="entry name" value="4FE4S_FER_1"/>
    <property type="match status" value="1"/>
</dbReference>
<evidence type="ECO:0000259" key="9">
    <source>
        <dbReference type="PROSITE" id="PS51387"/>
    </source>
</evidence>
<dbReference type="SUPFAM" id="SSF46548">
    <property type="entry name" value="alpha-helical ferredoxin"/>
    <property type="match status" value="1"/>
</dbReference>
<dbReference type="Gene3D" id="3.30.70.2740">
    <property type="match status" value="1"/>
</dbReference>
<evidence type="ECO:0000256" key="1">
    <source>
        <dbReference type="ARBA" id="ARBA00001974"/>
    </source>
</evidence>
<keyword evidence="8" id="KW-0812">Transmembrane</keyword>